<protein>
    <submittedName>
        <fullName evidence="1">Uncharacterized protein</fullName>
    </submittedName>
</protein>
<dbReference type="EMBL" id="VSSQ01074985">
    <property type="protein sequence ID" value="MPN25714.1"/>
    <property type="molecule type" value="Genomic_DNA"/>
</dbReference>
<dbReference type="AlphaFoldDB" id="A0A645GP35"/>
<reference evidence="1" key="1">
    <citation type="submission" date="2019-08" db="EMBL/GenBank/DDBJ databases">
        <authorList>
            <person name="Kucharzyk K."/>
            <person name="Murdoch R.W."/>
            <person name="Higgins S."/>
            <person name="Loffler F."/>
        </authorList>
    </citation>
    <scope>NUCLEOTIDE SEQUENCE</scope>
</reference>
<gene>
    <name evidence="1" type="ORF">SDC9_173128</name>
</gene>
<comment type="caution">
    <text evidence="1">The sequence shown here is derived from an EMBL/GenBank/DDBJ whole genome shotgun (WGS) entry which is preliminary data.</text>
</comment>
<organism evidence="1">
    <name type="scientific">bioreactor metagenome</name>
    <dbReference type="NCBI Taxonomy" id="1076179"/>
    <lineage>
        <taxon>unclassified sequences</taxon>
        <taxon>metagenomes</taxon>
        <taxon>ecological metagenomes</taxon>
    </lineage>
</organism>
<proteinExistence type="predicted"/>
<evidence type="ECO:0000313" key="1">
    <source>
        <dbReference type="EMBL" id="MPN25714.1"/>
    </source>
</evidence>
<accession>A0A645GP35</accession>
<name>A0A645GP35_9ZZZZ</name>
<sequence length="105" mass="11273">MLLDKCSLAGQEKAPPFPVLGLGDQPGKVPFRKFGVGVRQDDGVTSDRENLSDPAAHVTRAHQSNGVDGHEVASLLKRLRSLIAPTPARRRCLDLHAGQQSVVGR</sequence>